<feature type="transmembrane region" description="Helical" evidence="7">
    <location>
        <begin position="360"/>
        <end position="386"/>
    </location>
</feature>
<dbReference type="AlphaFoldDB" id="A0A1D9P450"/>
<keyword evidence="2" id="KW-1003">Cell membrane</keyword>
<evidence type="ECO:0000313" key="10">
    <source>
        <dbReference type="EMBL" id="AOZ97124.1"/>
    </source>
</evidence>
<reference evidence="11" key="1">
    <citation type="submission" date="2016-10" db="EMBL/GenBank/DDBJ databases">
        <title>The complete genome sequence of the rumen bacterium Butyrivibrio hungatei MB2003.</title>
        <authorList>
            <person name="Palevich N."/>
            <person name="Kelly W.J."/>
            <person name="Leahy S.C."/>
            <person name="Altermann E."/>
            <person name="Rakonjac J."/>
            <person name="Attwood G.T."/>
        </authorList>
    </citation>
    <scope>NUCLEOTIDE SEQUENCE [LARGE SCALE GENOMIC DNA]</scope>
    <source>
        <strain evidence="11">MB2003</strain>
    </source>
</reference>
<dbReference type="EMBL" id="CP017831">
    <property type="protein sequence ID" value="AOZ97124.1"/>
    <property type="molecule type" value="Genomic_DNA"/>
</dbReference>
<feature type="domain" description="ABC3 transporter permease C-terminal" evidence="8">
    <location>
        <begin position="283"/>
        <end position="396"/>
    </location>
</feature>
<dbReference type="InterPro" id="IPR050250">
    <property type="entry name" value="Macrolide_Exporter_MacB"/>
</dbReference>
<keyword evidence="4 7" id="KW-1133">Transmembrane helix</keyword>
<feature type="domain" description="MacB-like periplasmic core" evidence="9">
    <location>
        <begin position="22"/>
        <end position="232"/>
    </location>
</feature>
<organism evidence="10 11">
    <name type="scientific">Butyrivibrio hungatei</name>
    <dbReference type="NCBI Taxonomy" id="185008"/>
    <lineage>
        <taxon>Bacteria</taxon>
        <taxon>Bacillati</taxon>
        <taxon>Bacillota</taxon>
        <taxon>Clostridia</taxon>
        <taxon>Lachnospirales</taxon>
        <taxon>Lachnospiraceae</taxon>
        <taxon>Butyrivibrio</taxon>
    </lineage>
</organism>
<sequence length="403" mass="43366">MGTFGEYIKSALSSIKNNKGRSFLTMLGIIIGISAVLTVLVLGDGMKETVNGEIDAMGATTISVNLDNTKTDKTFDQEAINQVEENLNNIYGVAPSFTTWGYVKGKHTQYEMMVQGTSEAAKEGGSVKLAHGRFFTRGDVEDRKPVCVISQIAAEKIFGYEDVVGQNIELTFDDRTAEFTIVGVTENTPQDISYAGYGGDPYFIGSAPYTSFAAAFNWNIDEFTSITIYLDSEYKNDVLKQTRSVVENVLGIRGENAVKVSSGYGTDQTTETILNIITSVVAIIAAISLLVGGIGVMNIMTVSVTERTREIGIRKSLGARTSSILVQFLAEAAILTFTGGLIGIALGLSLAFLICKLIDFAFVVNPLLIAIVVAISTAIGLFFGIYPARRAAKLDPIEALRTE</sequence>
<evidence type="ECO:0000256" key="4">
    <source>
        <dbReference type="ARBA" id="ARBA00022989"/>
    </source>
</evidence>
<evidence type="ECO:0000313" key="11">
    <source>
        <dbReference type="Proteomes" id="UP000179284"/>
    </source>
</evidence>
<keyword evidence="5 7" id="KW-0472">Membrane</keyword>
<dbReference type="PANTHER" id="PTHR30572:SF4">
    <property type="entry name" value="ABC TRANSPORTER PERMEASE YTRF"/>
    <property type="match status" value="1"/>
</dbReference>
<evidence type="ECO:0000256" key="1">
    <source>
        <dbReference type="ARBA" id="ARBA00004651"/>
    </source>
</evidence>
<evidence type="ECO:0000256" key="6">
    <source>
        <dbReference type="ARBA" id="ARBA00038076"/>
    </source>
</evidence>
<comment type="similarity">
    <text evidence="6">Belongs to the ABC-4 integral membrane protein family.</text>
</comment>
<dbReference type="Proteomes" id="UP000179284">
    <property type="component" value="Chromosome I"/>
</dbReference>
<gene>
    <name evidence="10" type="ORF">bhn_I2091</name>
</gene>
<dbReference type="Pfam" id="PF02687">
    <property type="entry name" value="FtsX"/>
    <property type="match status" value="1"/>
</dbReference>
<accession>A0A1D9P450</accession>
<dbReference type="GO" id="GO:0005886">
    <property type="term" value="C:plasma membrane"/>
    <property type="evidence" value="ECO:0007669"/>
    <property type="project" value="UniProtKB-SubCell"/>
</dbReference>
<dbReference type="InterPro" id="IPR025857">
    <property type="entry name" value="MacB_PCD"/>
</dbReference>
<feature type="transmembrane region" description="Helical" evidence="7">
    <location>
        <begin position="325"/>
        <end position="354"/>
    </location>
</feature>
<dbReference type="InterPro" id="IPR003838">
    <property type="entry name" value="ABC3_permease_C"/>
</dbReference>
<feature type="transmembrane region" description="Helical" evidence="7">
    <location>
        <begin position="276"/>
        <end position="304"/>
    </location>
</feature>
<keyword evidence="3 7" id="KW-0812">Transmembrane</keyword>
<dbReference type="KEGG" id="bhu:bhn_I2091"/>
<evidence type="ECO:0000256" key="3">
    <source>
        <dbReference type="ARBA" id="ARBA00022692"/>
    </source>
</evidence>
<evidence type="ECO:0000259" key="8">
    <source>
        <dbReference type="Pfam" id="PF02687"/>
    </source>
</evidence>
<dbReference type="Pfam" id="PF12704">
    <property type="entry name" value="MacB_PCD"/>
    <property type="match status" value="1"/>
</dbReference>
<dbReference type="OrthoDB" id="9770036at2"/>
<evidence type="ECO:0000256" key="2">
    <source>
        <dbReference type="ARBA" id="ARBA00022475"/>
    </source>
</evidence>
<dbReference type="RefSeq" id="WP_071176747.1">
    <property type="nucleotide sequence ID" value="NZ_CP017831.1"/>
</dbReference>
<name>A0A1D9P450_9FIRM</name>
<comment type="subcellular location">
    <subcellularLocation>
        <location evidence="1">Cell membrane</location>
        <topology evidence="1">Multi-pass membrane protein</topology>
    </subcellularLocation>
</comment>
<evidence type="ECO:0000256" key="7">
    <source>
        <dbReference type="SAM" id="Phobius"/>
    </source>
</evidence>
<proteinExistence type="inferred from homology"/>
<dbReference type="PANTHER" id="PTHR30572">
    <property type="entry name" value="MEMBRANE COMPONENT OF TRANSPORTER-RELATED"/>
    <property type="match status" value="1"/>
</dbReference>
<feature type="transmembrane region" description="Helical" evidence="7">
    <location>
        <begin position="23"/>
        <end position="43"/>
    </location>
</feature>
<keyword evidence="11" id="KW-1185">Reference proteome</keyword>
<evidence type="ECO:0000259" key="9">
    <source>
        <dbReference type="Pfam" id="PF12704"/>
    </source>
</evidence>
<dbReference type="GO" id="GO:0022857">
    <property type="term" value="F:transmembrane transporter activity"/>
    <property type="evidence" value="ECO:0007669"/>
    <property type="project" value="TreeGrafter"/>
</dbReference>
<protein>
    <submittedName>
        <fullName evidence="10">ABC transporter permease protein</fullName>
    </submittedName>
</protein>
<evidence type="ECO:0000256" key="5">
    <source>
        <dbReference type="ARBA" id="ARBA00023136"/>
    </source>
</evidence>